<proteinExistence type="predicted"/>
<gene>
    <name evidence="1" type="ORF">MNBD_ALPHA01-2378</name>
</gene>
<accession>A0A3B0S5X6</accession>
<organism evidence="1">
    <name type="scientific">hydrothermal vent metagenome</name>
    <dbReference type="NCBI Taxonomy" id="652676"/>
    <lineage>
        <taxon>unclassified sequences</taxon>
        <taxon>metagenomes</taxon>
        <taxon>ecological metagenomes</taxon>
    </lineage>
</organism>
<dbReference type="Pfam" id="PF08238">
    <property type="entry name" value="Sel1"/>
    <property type="match status" value="1"/>
</dbReference>
<reference evidence="1" key="1">
    <citation type="submission" date="2018-06" db="EMBL/GenBank/DDBJ databases">
        <authorList>
            <person name="Zhirakovskaya E."/>
        </authorList>
    </citation>
    <scope>NUCLEOTIDE SEQUENCE</scope>
</reference>
<dbReference type="Gene3D" id="1.25.40.10">
    <property type="entry name" value="Tetratricopeptide repeat domain"/>
    <property type="match status" value="1"/>
</dbReference>
<sequence>MGQIDHSYISDRIAQAESGTKEALYDLGLLYSIGQGVDQDFIEAHKWFNLAAIRGMKSAQVDRAEIAVDMSNNEISTAQRMAREWLATH</sequence>
<dbReference type="AlphaFoldDB" id="A0A3B0S5X6"/>
<protein>
    <recommendedName>
        <fullName evidence="2">TETRATRICOPEPTIDE REPEAT FAMILY PROTEIN</fullName>
    </recommendedName>
</protein>
<evidence type="ECO:0000313" key="1">
    <source>
        <dbReference type="EMBL" id="VAW01765.1"/>
    </source>
</evidence>
<dbReference type="InterPro" id="IPR011990">
    <property type="entry name" value="TPR-like_helical_dom_sf"/>
</dbReference>
<name>A0A3B0S5X6_9ZZZZ</name>
<dbReference type="EMBL" id="UOEJ01000153">
    <property type="protein sequence ID" value="VAW01765.1"/>
    <property type="molecule type" value="Genomic_DNA"/>
</dbReference>
<evidence type="ECO:0008006" key="2">
    <source>
        <dbReference type="Google" id="ProtNLM"/>
    </source>
</evidence>
<dbReference type="SUPFAM" id="SSF81901">
    <property type="entry name" value="HCP-like"/>
    <property type="match status" value="1"/>
</dbReference>
<dbReference type="SMART" id="SM00671">
    <property type="entry name" value="SEL1"/>
    <property type="match status" value="1"/>
</dbReference>
<dbReference type="InterPro" id="IPR006597">
    <property type="entry name" value="Sel1-like"/>
</dbReference>